<dbReference type="STRING" id="131310.A0A0N4Z956"/>
<dbReference type="GO" id="GO:0006511">
    <property type="term" value="P:ubiquitin-dependent protein catabolic process"/>
    <property type="evidence" value="ECO:0007669"/>
    <property type="project" value="InterPro"/>
</dbReference>
<feature type="domain" description="Cullin family profile" evidence="7">
    <location>
        <begin position="430"/>
        <end position="657"/>
    </location>
</feature>
<dbReference type="InterPro" id="IPR019559">
    <property type="entry name" value="Cullin_neddylation_domain"/>
</dbReference>
<dbReference type="Pfam" id="PF00888">
    <property type="entry name" value="Cullin"/>
    <property type="match status" value="1"/>
</dbReference>
<evidence type="ECO:0000259" key="7">
    <source>
        <dbReference type="PROSITE" id="PS50069"/>
    </source>
</evidence>
<dbReference type="InterPro" id="IPR059120">
    <property type="entry name" value="Cullin-like_AB"/>
</dbReference>
<evidence type="ECO:0000256" key="5">
    <source>
        <dbReference type="PROSITE-ProRule" id="PRU00330"/>
    </source>
</evidence>
<dbReference type="WBParaSite" id="PTRK_0000384700.1">
    <property type="protein sequence ID" value="PTRK_0000384700.1"/>
    <property type="gene ID" value="PTRK_0000384700"/>
</dbReference>
<dbReference type="InterPro" id="IPR001373">
    <property type="entry name" value="Cullin_N"/>
</dbReference>
<dbReference type="Gene3D" id="3.30.230.130">
    <property type="entry name" value="Cullin, Chain C, Domain 2"/>
    <property type="match status" value="1"/>
</dbReference>
<name>A0A0N4Z956_PARTI</name>
<keyword evidence="2" id="KW-1017">Isopeptide bond</keyword>
<dbReference type="Pfam" id="PF26557">
    <property type="entry name" value="Cullin_AB"/>
    <property type="match status" value="1"/>
</dbReference>
<evidence type="ECO:0000256" key="6">
    <source>
        <dbReference type="RuleBase" id="RU003829"/>
    </source>
</evidence>
<dbReference type="Gene3D" id="1.20.1310.10">
    <property type="entry name" value="Cullin Repeats"/>
    <property type="match status" value="4"/>
</dbReference>
<keyword evidence="8" id="KW-1185">Reference proteome</keyword>
<dbReference type="FunFam" id="1.10.10.10:FF:000014">
    <property type="entry name" value="Cullin 1"/>
    <property type="match status" value="1"/>
</dbReference>
<evidence type="ECO:0000256" key="4">
    <source>
        <dbReference type="ARBA" id="ARBA00022843"/>
    </source>
</evidence>
<dbReference type="InterPro" id="IPR016157">
    <property type="entry name" value="Cullin_CS"/>
</dbReference>
<dbReference type="Gene3D" id="1.10.10.10">
    <property type="entry name" value="Winged helix-like DNA-binding domain superfamily/Winged helix DNA-binding domain"/>
    <property type="match status" value="1"/>
</dbReference>
<dbReference type="PROSITE" id="PS01256">
    <property type="entry name" value="CULLIN_1"/>
    <property type="match status" value="1"/>
</dbReference>
<dbReference type="InterPro" id="IPR016158">
    <property type="entry name" value="Cullin_homology"/>
</dbReference>
<organism evidence="8 9">
    <name type="scientific">Parastrongyloides trichosuri</name>
    <name type="common">Possum-specific nematode worm</name>
    <dbReference type="NCBI Taxonomy" id="131310"/>
    <lineage>
        <taxon>Eukaryota</taxon>
        <taxon>Metazoa</taxon>
        <taxon>Ecdysozoa</taxon>
        <taxon>Nematoda</taxon>
        <taxon>Chromadorea</taxon>
        <taxon>Rhabditida</taxon>
        <taxon>Tylenchina</taxon>
        <taxon>Panagrolaimomorpha</taxon>
        <taxon>Strongyloidoidea</taxon>
        <taxon>Strongyloididae</taxon>
        <taxon>Parastrongyloides</taxon>
    </lineage>
</organism>
<dbReference type="InterPro" id="IPR036388">
    <property type="entry name" value="WH-like_DNA-bd_sf"/>
</dbReference>
<dbReference type="GO" id="GO:0031625">
    <property type="term" value="F:ubiquitin protein ligase binding"/>
    <property type="evidence" value="ECO:0007669"/>
    <property type="project" value="InterPro"/>
</dbReference>
<dbReference type="InterPro" id="IPR045093">
    <property type="entry name" value="Cullin"/>
</dbReference>
<dbReference type="SUPFAM" id="SSF46785">
    <property type="entry name" value="Winged helix' DNA-binding domain"/>
    <property type="match status" value="1"/>
</dbReference>
<dbReference type="FunFam" id="1.20.1310.10:FF:000019">
    <property type="entry name" value="Cullin 1"/>
    <property type="match status" value="1"/>
</dbReference>
<dbReference type="SUPFAM" id="SSF74788">
    <property type="entry name" value="Cullin repeat-like"/>
    <property type="match status" value="1"/>
</dbReference>
<dbReference type="GO" id="GO:0031461">
    <property type="term" value="C:cullin-RING ubiquitin ligase complex"/>
    <property type="evidence" value="ECO:0007669"/>
    <property type="project" value="InterPro"/>
</dbReference>
<dbReference type="AlphaFoldDB" id="A0A0N4Z956"/>
<evidence type="ECO:0000313" key="9">
    <source>
        <dbReference type="WBParaSite" id="PTRK_0000384700.1"/>
    </source>
</evidence>
<keyword evidence="4" id="KW-0832">Ubl conjugation</keyword>
<evidence type="ECO:0000313" key="8">
    <source>
        <dbReference type="Proteomes" id="UP000038045"/>
    </source>
</evidence>
<accession>A0A0N4Z956</accession>
<dbReference type="PANTHER" id="PTHR11932">
    <property type="entry name" value="CULLIN"/>
    <property type="match status" value="1"/>
</dbReference>
<protein>
    <submittedName>
        <fullName evidence="9">CULLIN_2 domain-containing protein</fullName>
    </submittedName>
</protein>
<proteinExistence type="inferred from homology"/>
<sequence>MSSLSAKDREVIEKNLREVFTDQPLCLTNYPPKKSMDFYTVIYSFCVSSRDRDSRIAAPLAESRREGVPNKGEVVGEEVYNFLKHFIIDYVKKLREKMNNIEGITLLELYVKLWDNFLISATVANTCFSYLNRFYITSKIEEGKEEVKFIKNMLINEFKEHIFLPNHDNIAAAILDMINKERHNETINSSLILSTLQSYIIMGLTISEKTNQALSGGISYHQQYNMTSAQREKIIKNTDIYVKYFEEGYLEATRQFYNMESEEFLQNHSVSEYLVMVENRMNEEKERCSRYMDSRTADALNITLNRVLIEKHLDIFRKAFEDMVGNNKCDDLARMYNLCKDIPDSKTGFTTTLQSNIVTFGRQLIDSCAEQASTNPKFYVQKLLDIYHRFESMVNECFKKDFALSEALDKACQDVINENSITIKSGSKKKCAELVAKYADSILKKNSKIPDDEMKSALLDLTTIFKYIRDKDTFLNFYSRSYAKRLINDVSVGEEHETDFIGHLKNACGFDFTTKLEKMSKDMMISKDVTKGFRDYLAKNKSTKPFDFSTNILTNVSWPYKQSMSCTLPSVLNDMWKEFEKFYTGNHSGRKLSLLVDLSKGEMQSNCFERRHIFTCFTPQIAILMIFNDKDKSTFSNIKRKVGMKDGDLKQMILPLIKNELLLSSCNSEGTDIDDSSIFELNKSFTNKKVKIDLTRTGGKAEIAKEAVVVCSNVESDRKCLLEAIIVRVMKTRKELKHQQLLAEVIGQIQHRFKPEVNQIKRCIDALIEKEYLKRRDTDKETYEYLA</sequence>
<dbReference type="InterPro" id="IPR036390">
    <property type="entry name" value="WH_DNA-bd_sf"/>
</dbReference>
<evidence type="ECO:0000256" key="3">
    <source>
        <dbReference type="ARBA" id="ARBA00022786"/>
    </source>
</evidence>
<dbReference type="InterPro" id="IPR016159">
    <property type="entry name" value="Cullin_repeat-like_dom_sf"/>
</dbReference>
<dbReference type="PROSITE" id="PS50069">
    <property type="entry name" value="CULLIN_2"/>
    <property type="match status" value="1"/>
</dbReference>
<evidence type="ECO:0000256" key="2">
    <source>
        <dbReference type="ARBA" id="ARBA00022499"/>
    </source>
</evidence>
<comment type="similarity">
    <text evidence="1 5 6">Belongs to the cullin family.</text>
</comment>
<dbReference type="Proteomes" id="UP000038045">
    <property type="component" value="Unplaced"/>
</dbReference>
<dbReference type="SUPFAM" id="SSF75632">
    <property type="entry name" value="Cullin homology domain"/>
    <property type="match status" value="1"/>
</dbReference>
<dbReference type="Pfam" id="PF10557">
    <property type="entry name" value="Cullin_Nedd8"/>
    <property type="match status" value="1"/>
</dbReference>
<keyword evidence="3" id="KW-0833">Ubl conjugation pathway</keyword>
<dbReference type="InterPro" id="IPR036317">
    <property type="entry name" value="Cullin_homology_sf"/>
</dbReference>
<dbReference type="SMART" id="SM00884">
    <property type="entry name" value="Cullin_Nedd8"/>
    <property type="match status" value="1"/>
</dbReference>
<reference evidence="9" key="1">
    <citation type="submission" date="2017-02" db="UniProtKB">
        <authorList>
            <consortium name="WormBaseParasite"/>
        </authorList>
    </citation>
    <scope>IDENTIFICATION</scope>
</reference>
<evidence type="ECO:0000256" key="1">
    <source>
        <dbReference type="ARBA" id="ARBA00006019"/>
    </source>
</evidence>
<dbReference type="SMART" id="SM00182">
    <property type="entry name" value="CULLIN"/>
    <property type="match status" value="1"/>
</dbReference>